<feature type="transmembrane region" description="Helical" evidence="1">
    <location>
        <begin position="70"/>
        <end position="96"/>
    </location>
</feature>
<protein>
    <submittedName>
        <fullName evidence="2">Uncharacterized protein</fullName>
    </submittedName>
</protein>
<dbReference type="Proteomes" id="UP000602076">
    <property type="component" value="Unassembled WGS sequence"/>
</dbReference>
<feature type="transmembrane region" description="Helical" evidence="1">
    <location>
        <begin position="7"/>
        <end position="27"/>
    </location>
</feature>
<sequence length="99" mass="10873">MNKPKVGTTLGILSILPLIISINFFFIERGPNADIYAIITIFSVLSIIGILLSILSIIYLWMSKEHKSKLLIGLVGLIANLLVLVFTFFLLLAMGIGEP</sequence>
<keyword evidence="1" id="KW-0472">Membrane</keyword>
<keyword evidence="1" id="KW-0812">Transmembrane</keyword>
<keyword evidence="1" id="KW-1133">Transmembrane helix</keyword>
<evidence type="ECO:0000313" key="3">
    <source>
        <dbReference type="Proteomes" id="UP000602076"/>
    </source>
</evidence>
<comment type="caution">
    <text evidence="2">The sequence shown here is derived from an EMBL/GenBank/DDBJ whole genome shotgun (WGS) entry which is preliminary data.</text>
</comment>
<name>A0A927HAY1_9BACI</name>
<reference evidence="2" key="1">
    <citation type="submission" date="2020-09" db="EMBL/GenBank/DDBJ databases">
        <title>Bacillus faecalis sp. nov., a moderately halophilic bacterium isolated from cow faeces.</title>
        <authorList>
            <person name="Jiang L."/>
            <person name="Lee J."/>
        </authorList>
    </citation>
    <scope>NUCLEOTIDE SEQUENCE</scope>
    <source>
        <strain evidence="2">AGMB 02131</strain>
    </source>
</reference>
<dbReference type="AlphaFoldDB" id="A0A927HAY1"/>
<dbReference type="RefSeq" id="WP_190997958.1">
    <property type="nucleotide sequence ID" value="NZ_JACXSI010000018.1"/>
</dbReference>
<feature type="transmembrane region" description="Helical" evidence="1">
    <location>
        <begin position="33"/>
        <end position="61"/>
    </location>
</feature>
<dbReference type="EMBL" id="JACXSI010000018">
    <property type="protein sequence ID" value="MBD3108414.1"/>
    <property type="molecule type" value="Genomic_DNA"/>
</dbReference>
<evidence type="ECO:0000256" key="1">
    <source>
        <dbReference type="SAM" id="Phobius"/>
    </source>
</evidence>
<evidence type="ECO:0000313" key="2">
    <source>
        <dbReference type="EMBL" id="MBD3108414.1"/>
    </source>
</evidence>
<accession>A0A927HAY1</accession>
<keyword evidence="3" id="KW-1185">Reference proteome</keyword>
<gene>
    <name evidence="2" type="ORF">IEO70_08550</name>
</gene>
<proteinExistence type="predicted"/>
<organism evidence="2 3">
    <name type="scientific">Peribacillus faecalis</name>
    <dbReference type="NCBI Taxonomy" id="2772559"/>
    <lineage>
        <taxon>Bacteria</taxon>
        <taxon>Bacillati</taxon>
        <taxon>Bacillota</taxon>
        <taxon>Bacilli</taxon>
        <taxon>Bacillales</taxon>
        <taxon>Bacillaceae</taxon>
        <taxon>Peribacillus</taxon>
    </lineage>
</organism>